<feature type="signal peptide" evidence="5">
    <location>
        <begin position="1"/>
        <end position="25"/>
    </location>
</feature>
<dbReference type="Proteomes" id="UP000069940">
    <property type="component" value="Unassembled WGS sequence"/>
</dbReference>
<keyword evidence="7" id="KW-1185">Reference proteome</keyword>
<protein>
    <submittedName>
        <fullName evidence="6">Uncharacterized protein</fullName>
    </submittedName>
</protein>
<evidence type="ECO:0000256" key="5">
    <source>
        <dbReference type="SAM" id="SignalP"/>
    </source>
</evidence>
<evidence type="ECO:0000256" key="4">
    <source>
        <dbReference type="SAM" id="MobiDB-lite"/>
    </source>
</evidence>
<proteinExistence type="predicted"/>
<evidence type="ECO:0000256" key="3">
    <source>
        <dbReference type="SAM" id="Coils"/>
    </source>
</evidence>
<dbReference type="GeneID" id="109426161"/>
<feature type="compositionally biased region" description="Low complexity" evidence="4">
    <location>
        <begin position="55"/>
        <end position="65"/>
    </location>
</feature>
<dbReference type="EnsemblMetazoa" id="AALFPA23_008283.R11165">
    <property type="protein sequence ID" value="AALFPA23_008283.P11165"/>
    <property type="gene ID" value="AALFPA23_008283"/>
</dbReference>
<dbReference type="RefSeq" id="XP_062715323.1">
    <property type="nucleotide sequence ID" value="XM_062859339.1"/>
</dbReference>
<name>A0ABM1YDZ1_AEDAL</name>
<feature type="coiled-coil region" evidence="3">
    <location>
        <begin position="1709"/>
        <end position="1736"/>
    </location>
</feature>
<sequence length="2203" mass="248522">MNRLGLLFSTLFLITAIQIQIRTNAQVVQPAHTLPNDQRPSSPKKPAQNERPQKKIPTTKATPKPSMGDAIKNLKDRILNDTDTPQDMLQHVRDSSFRNAFHEAIDANIVNPGLINTLASVAKPLVNDYSRDTLLIDSIREDINFTFGPNVTWWKTLELKKNEQHVIVGLSNSSIVILFEHFGEYKLQQEVLMETVPTAFEIITVWDSAAETPISCLIVATELQLIWYTMRPDTNFELTEEWRWPLYKMTTLIKGFKYRDIHMILLVGTHPNKHKSVSATLYEFNFERQQFWLLQRLDLAFPCSKVGLVRVGREFLVTFPQNDTAMIYTLEAGEKYRGRFNLIANYTSEMVQTVGAFQVGRYAYIAIGGRSPQIVRYANGVFTSQRIPMEAMETVEAYYEIPTPTYRDDLILLVQHKMLFSTHDLQRLDVFVWNGESFDLRSNIPCYVEDELMDNEVSCMLDLYRPTGIVGSAIILRGKKVSMIVPRYQTHSTLFNLHIELLSAEHPIRQKTQEMQDTIDAFTKIVHYQDEVISEGFAAIAEADQLYDVPLLTLQNCSLGTIQADLVVQDSHFHWPNGTIVVGSKIWSHRDTAVNVPAIAQEIEAETALLSQLEQQLNFTVRRHNDSFSLDLDQPLYVQGRVEVGGALVTDDLYVRQLEEDPPLLRVLRQTGDDGVKELRVKDLKVRHLNFETVNGIPASDLVFNTGEKIELANALIVDNVLVAQNVILPKGGTVNGVDLSESTVYFNCKNRRWDSLKFDSVEVLEDVGVQETINGVKFDLEELDNRFRQASDDMTDVLVTEKLQLDGNLYVHSVNGVPWSDIIHRIVLKNRPNRLAEVRINGSLVLENDNVTVYHLNGLAFPMDYLLSNSPMESIVTGYKRFVNFTNIEALDIERKINGVDLQDIVTLHDDQHIPGDVTFGELHVTERLEVKGAILGKHLDEFLDNPSLLQTPLVKAACHFKQLFVDGPVIVEEKLNGMDVDAVLSDVVYDSEHTVTIEAAKRIASVEFGDKVTIGSGMVNEFKLDQFVTRSTEQELSVREINGNVFIRDLQLDGLFDGLNATALDVSSVKLFGDQYTETSLIFKNRENALYPDVEANELKITKTLNSKTRSEYKDTEQDELVLSGQISLSHLHVNHMKLTGSSLSGPSKMINLVHLPTFDNLRFSLSRPQQVTAPFYVNKLVVGSQIATAHVNGRDIRGLKESFDRVDNFKTHLLQGSIPIENLYVGGDLQVNMLNDVNFDALVKQVIWLDRPNRIPGTFRFLDPIQVEGNLTIRGQINNADLGDFLEDVVRKSAGVAEFHGTTVFMNGLVVEGNVNTESINNIHMSELALRNDTIYLQGDVEIQGDVFVEHLHIENHLNQEPIQNLLNSYGYDETKDVHTIKGDLYLYGAQIGALRIAGMMNQIPNVDAHLASIIRKDQDYNFTKPLLFKNEVFFDRGFSATYLNQVDISTIQQDIVRINGQNPVEIEADRIVFAEPVYADRLAIKGDMIAANLVGCNPDVWMSTGVMINRDAEIYAKTLFSPGAFRTDHLRVDYLNGQPMNNLITLNTDQTIETTLFIHEMTITQPMEVGGYVNGVTLPYERKNTLMTYGNQRVRLPTVFHSIRVLQSLTLPPVLNGKPFAPPVAIGPEMVIESPISFRHLIVDRLETEDMISGVDFDRWYENSLWSKGRDHQTIEARISARNVRFNGDVEGNGKINGVDIMDVVQRMKAAKKNVEDQLQDYQSEMRSFCSNTKQLVDKSQSRMYFFKYFVQRQVINEHLPIVSFHFFDHLGYHFLGVNMGCESHFYQWDPTGKAFVPIFKYHTGLVEEWNHVVNGEEAIFLVTRSINEITQCEVSGLSVWLFTGVQLQLLWNTVDTASMQSVAAEPAKSTSFYVLTPVVVMEYGVDGSTLEQWRLPKSALGYEFVPSGVGLGLALSDSKLLVLLSNVNKTVEEGPTVNSGLEMALFSSQSMHDRMKKTYSEKLLNSTGESAEVSDIIHPENLSPQEEHSYFGNDTVIVVEPEAVDIPEPPVNEEQLPTETPIARDIPHGGIMIADNQHFPERSKGYVVAFHAGPHNKKRHLVAVSTVVHTVVQGDQDAIKIYTDIQTGKLYQVLPCHRPSHLTALELRDETILAFLEARQTVQIFIYRGMQGFVRLSNFKLTGPARAMAGVSLPQPLMIRCKLHYLAISTEQNELIMLRAKTQGDCGLAVQVDCDDVE</sequence>
<feature type="region of interest" description="Disordered" evidence="4">
    <location>
        <begin position="32"/>
        <end position="69"/>
    </location>
</feature>
<reference evidence="6" key="2">
    <citation type="submission" date="2025-05" db="UniProtKB">
        <authorList>
            <consortium name="EnsemblMetazoa"/>
        </authorList>
    </citation>
    <scope>IDENTIFICATION</scope>
    <source>
        <strain evidence="6">Foshan</strain>
    </source>
</reference>
<dbReference type="InterPro" id="IPR051666">
    <property type="entry name" value="SP_Capacitation_Regulator"/>
</dbReference>
<evidence type="ECO:0000313" key="6">
    <source>
        <dbReference type="EnsemblMetazoa" id="AALFPA23_008283.P11165"/>
    </source>
</evidence>
<organism evidence="6 7">
    <name type="scientific">Aedes albopictus</name>
    <name type="common">Asian tiger mosquito</name>
    <name type="synonym">Stegomyia albopicta</name>
    <dbReference type="NCBI Taxonomy" id="7160"/>
    <lineage>
        <taxon>Eukaryota</taxon>
        <taxon>Metazoa</taxon>
        <taxon>Ecdysozoa</taxon>
        <taxon>Arthropoda</taxon>
        <taxon>Hexapoda</taxon>
        <taxon>Insecta</taxon>
        <taxon>Pterygota</taxon>
        <taxon>Neoptera</taxon>
        <taxon>Endopterygota</taxon>
        <taxon>Diptera</taxon>
        <taxon>Nematocera</taxon>
        <taxon>Culicoidea</taxon>
        <taxon>Culicidae</taxon>
        <taxon>Culicinae</taxon>
        <taxon>Aedini</taxon>
        <taxon>Aedes</taxon>
        <taxon>Stegomyia</taxon>
    </lineage>
</organism>
<comment type="subcellular location">
    <subcellularLocation>
        <location evidence="1">Secreted</location>
    </subcellularLocation>
</comment>
<accession>A0ABM1YDZ1</accession>
<keyword evidence="5" id="KW-0732">Signal</keyword>
<dbReference type="PANTHER" id="PTHR22918">
    <property type="entry name" value="SEMINAL PLASMA PROTEIN"/>
    <property type="match status" value="1"/>
</dbReference>
<reference evidence="7" key="1">
    <citation type="journal article" date="2015" name="Proc. Natl. Acad. Sci. U.S.A.">
        <title>Genome sequence of the Asian Tiger mosquito, Aedes albopictus, reveals insights into its biology, genetics, and evolution.</title>
        <authorList>
            <person name="Chen X.G."/>
            <person name="Jiang X."/>
            <person name="Gu J."/>
            <person name="Xu M."/>
            <person name="Wu Y."/>
            <person name="Deng Y."/>
            <person name="Zhang C."/>
            <person name="Bonizzoni M."/>
            <person name="Dermauw W."/>
            <person name="Vontas J."/>
            <person name="Armbruster P."/>
            <person name="Huang X."/>
            <person name="Yang Y."/>
            <person name="Zhang H."/>
            <person name="He W."/>
            <person name="Peng H."/>
            <person name="Liu Y."/>
            <person name="Wu K."/>
            <person name="Chen J."/>
            <person name="Lirakis M."/>
            <person name="Topalis P."/>
            <person name="Van Leeuwen T."/>
            <person name="Hall A.B."/>
            <person name="Jiang X."/>
            <person name="Thorpe C."/>
            <person name="Mueller R.L."/>
            <person name="Sun C."/>
            <person name="Waterhouse R.M."/>
            <person name="Yan G."/>
            <person name="Tu Z.J."/>
            <person name="Fang X."/>
            <person name="James A.A."/>
        </authorList>
    </citation>
    <scope>NUCLEOTIDE SEQUENCE [LARGE SCALE GENOMIC DNA]</scope>
    <source>
        <strain evidence="7">Foshan</strain>
    </source>
</reference>
<keyword evidence="2" id="KW-0964">Secreted</keyword>
<keyword evidence="3" id="KW-0175">Coiled coil</keyword>
<evidence type="ECO:0000256" key="2">
    <source>
        <dbReference type="ARBA" id="ARBA00022525"/>
    </source>
</evidence>
<feature type="chain" id="PRO_5046926657" evidence="5">
    <location>
        <begin position="26"/>
        <end position="2203"/>
    </location>
</feature>
<evidence type="ECO:0000313" key="7">
    <source>
        <dbReference type="Proteomes" id="UP000069940"/>
    </source>
</evidence>
<evidence type="ECO:0000256" key="1">
    <source>
        <dbReference type="ARBA" id="ARBA00004613"/>
    </source>
</evidence>
<dbReference type="PANTHER" id="PTHR22918:SF6">
    <property type="entry name" value="EG:8D8.1 PROTEIN-RELATED"/>
    <property type="match status" value="1"/>
</dbReference>